<dbReference type="OrthoDB" id="7431422at2"/>
<evidence type="ECO:0000256" key="3">
    <source>
        <dbReference type="ARBA" id="ARBA00022679"/>
    </source>
</evidence>
<dbReference type="InterPro" id="IPR029044">
    <property type="entry name" value="Nucleotide-diphossugar_trans"/>
</dbReference>
<dbReference type="GO" id="GO:0016757">
    <property type="term" value="F:glycosyltransferase activity"/>
    <property type="evidence" value="ECO:0007669"/>
    <property type="project" value="UniProtKB-KW"/>
</dbReference>
<evidence type="ECO:0000256" key="2">
    <source>
        <dbReference type="ARBA" id="ARBA00022676"/>
    </source>
</evidence>
<organism evidence="5 6">
    <name type="scientific">Telmatospirillum siberiense</name>
    <dbReference type="NCBI Taxonomy" id="382514"/>
    <lineage>
        <taxon>Bacteria</taxon>
        <taxon>Pseudomonadati</taxon>
        <taxon>Pseudomonadota</taxon>
        <taxon>Alphaproteobacteria</taxon>
        <taxon>Rhodospirillales</taxon>
        <taxon>Rhodospirillaceae</taxon>
        <taxon>Telmatospirillum</taxon>
    </lineage>
</organism>
<feature type="transmembrane region" description="Helical" evidence="4">
    <location>
        <begin position="547"/>
        <end position="572"/>
    </location>
</feature>
<keyword evidence="3 5" id="KW-0808">Transferase</keyword>
<accession>A0A2N3PVK5</accession>
<dbReference type="SUPFAM" id="SSF53448">
    <property type="entry name" value="Nucleotide-diphospho-sugar transferases"/>
    <property type="match status" value="1"/>
</dbReference>
<dbReference type="Gene3D" id="3.90.550.10">
    <property type="entry name" value="Spore Coat Polysaccharide Biosynthesis Protein SpsA, Chain A"/>
    <property type="match status" value="1"/>
</dbReference>
<feature type="transmembrane region" description="Helical" evidence="4">
    <location>
        <begin position="206"/>
        <end position="226"/>
    </location>
</feature>
<comment type="similarity">
    <text evidence="1">Belongs to the glycosyltransferase 2 family.</text>
</comment>
<keyword evidence="4" id="KW-1133">Transmembrane helix</keyword>
<dbReference type="InterPro" id="IPR037257">
    <property type="entry name" value="T2SS_E_N_sf"/>
</dbReference>
<feature type="transmembrane region" description="Helical" evidence="4">
    <location>
        <begin position="181"/>
        <end position="200"/>
    </location>
</feature>
<dbReference type="PANTHER" id="PTHR43630:SF1">
    <property type="entry name" value="POLY-BETA-1,6-N-ACETYL-D-GLUCOSAMINE SYNTHASE"/>
    <property type="match status" value="1"/>
</dbReference>
<keyword evidence="2" id="KW-0328">Glycosyltransferase</keyword>
<dbReference type="Pfam" id="PF13641">
    <property type="entry name" value="Glyco_tranf_2_3"/>
    <property type="match status" value="1"/>
</dbReference>
<dbReference type="EMBL" id="PIUM01000011">
    <property type="protein sequence ID" value="PKU24418.1"/>
    <property type="molecule type" value="Genomic_DNA"/>
</dbReference>
<sequence length="636" mass="72589">MEDAVSCVSSHDQLELATLGRLTRQGIITDEDFRNVRERGWRWGSSLIDVTIGLGLARAWDVYGAYAAEAEVPFVDLHQSPAERMIIEVDQRENYIRLELLPWRRERGGRIVLATTRLAPPQREWAEKRYGADGYSMVVTSKFDVLWEIQRVFLEIDDEEAREGLFLRNPRKSAKSHVSRWQLLGFYLGTSALLLGWAFAPKWTTILVFWILGIVYLSSFLFRFVLTWIGAKRSVDIQVSDDEVAALDERDLPVFTVLVPMFREAGVLPLLMASLRRLDYPASKLDIKLVLEEGDDETIEAAKRLGAASTVEIIRVPKGHPQTKPKACNYALRFARGDILAIYDAEDQPEADQLKKVVACFRKSPPSVGCIQARLNYFNFTDNFLTRMFTLEYSQWFDFLLPGLHFLRVPIPLGGTSNHFRTSILRDLGAWDPYNVTEDADLGVRLTQAGYTVGIVNSTTFEEANGHLFSWIKQRSRWIKGYMQTWLVHMRDPVALYRSLGHVGFWGFQLFIGAPPLMLLINPILWLTTVWLAVQPVDPLKDLLPPVVQYISLFDLMIGNLMLVYFGIVSAFKRRYHELTIFGLLNPLYWVLHSIASYKALWQLMLSPHFWEKTEHGKSAATKKALAAVAREGGRA</sequence>
<dbReference type="CDD" id="cd06427">
    <property type="entry name" value="CESA_like_2"/>
    <property type="match status" value="1"/>
</dbReference>
<reference evidence="6" key="1">
    <citation type="submission" date="2017-12" db="EMBL/GenBank/DDBJ databases">
        <title>Draft genome sequence of Telmatospirillum siberiense 26-4b1T, an acidotolerant peatland alphaproteobacterium potentially involved in sulfur cycling.</title>
        <authorList>
            <person name="Hausmann B."/>
            <person name="Pjevac P."/>
            <person name="Schreck K."/>
            <person name="Herbold C.W."/>
            <person name="Daims H."/>
            <person name="Wagner M."/>
            <person name="Pester M."/>
            <person name="Loy A."/>
        </authorList>
    </citation>
    <scope>NUCLEOTIDE SEQUENCE [LARGE SCALE GENOMIC DNA]</scope>
    <source>
        <strain evidence="6">26-4b1</strain>
    </source>
</reference>
<evidence type="ECO:0000256" key="1">
    <source>
        <dbReference type="ARBA" id="ARBA00006739"/>
    </source>
</evidence>
<dbReference type="Proteomes" id="UP000233293">
    <property type="component" value="Unassembled WGS sequence"/>
</dbReference>
<dbReference type="SUPFAM" id="SSF160246">
    <property type="entry name" value="EspE N-terminal domain-like"/>
    <property type="match status" value="1"/>
</dbReference>
<proteinExistence type="inferred from homology"/>
<protein>
    <submittedName>
        <fullName evidence="5">Glycosyltransferase</fullName>
    </submittedName>
</protein>
<feature type="transmembrane region" description="Helical" evidence="4">
    <location>
        <begin position="579"/>
        <end position="601"/>
    </location>
</feature>
<keyword evidence="4" id="KW-0472">Membrane</keyword>
<gene>
    <name evidence="5" type="ORF">CWS72_11250</name>
</gene>
<feature type="transmembrane region" description="Helical" evidence="4">
    <location>
        <begin position="505"/>
        <end position="527"/>
    </location>
</feature>
<name>A0A2N3PVK5_9PROT</name>
<dbReference type="AlphaFoldDB" id="A0A2N3PVK5"/>
<keyword evidence="4" id="KW-0812">Transmembrane</keyword>
<keyword evidence="6" id="KW-1185">Reference proteome</keyword>
<evidence type="ECO:0000256" key="4">
    <source>
        <dbReference type="SAM" id="Phobius"/>
    </source>
</evidence>
<dbReference type="PANTHER" id="PTHR43630">
    <property type="entry name" value="POLY-BETA-1,6-N-ACETYL-D-GLUCOSAMINE SYNTHASE"/>
    <property type="match status" value="1"/>
</dbReference>
<comment type="caution">
    <text evidence="5">The sequence shown here is derived from an EMBL/GenBank/DDBJ whole genome shotgun (WGS) entry which is preliminary data.</text>
</comment>
<evidence type="ECO:0000313" key="5">
    <source>
        <dbReference type="EMBL" id="PKU24418.1"/>
    </source>
</evidence>
<evidence type="ECO:0000313" key="6">
    <source>
        <dbReference type="Proteomes" id="UP000233293"/>
    </source>
</evidence>